<reference evidence="2" key="1">
    <citation type="submission" date="2020-09" db="EMBL/GenBank/DDBJ databases">
        <title>Genome-Enabled Discovery of Anthraquinone Biosynthesis in Senna tora.</title>
        <authorList>
            <person name="Kang S.-H."/>
            <person name="Pandey R.P."/>
            <person name="Lee C.-M."/>
            <person name="Sim J.-S."/>
            <person name="Jeong J.-T."/>
            <person name="Choi B.-S."/>
            <person name="Jung M."/>
            <person name="Ginzburg D."/>
            <person name="Zhao K."/>
            <person name="Won S.Y."/>
            <person name="Oh T.-J."/>
            <person name="Yu Y."/>
            <person name="Kim N.-H."/>
            <person name="Lee O.R."/>
            <person name="Lee T.-H."/>
            <person name="Bashyal P."/>
            <person name="Kim T.-S."/>
            <person name="Lee W.-H."/>
            <person name="Kawkins C."/>
            <person name="Kim C.-K."/>
            <person name="Kim J.S."/>
            <person name="Ahn B.O."/>
            <person name="Rhee S.Y."/>
            <person name="Sohng J.K."/>
        </authorList>
    </citation>
    <scope>NUCLEOTIDE SEQUENCE</scope>
    <source>
        <tissue evidence="2">Leaf</tissue>
    </source>
</reference>
<sequence>MQPKKRVNWALQDTTQKNGTKMVNEPSVEELGQVKAQSSLEKGVSGCEGVRNESIRPLALTWVAKGVDKAKKATEGTCSGLGAALGEGNAYNSSTHASLKEKWVTQEVNLGPLLWYKGGDDKPCFLRHRALIFRYLRYRTVDDDSLISHFENEEGLLIEQLEKEYVEEQKQQKKEVEVPLDGFALLFGGVGEEATYGFLFSSLPNFNIVEQYPNHTHLNELCKESSEVEATGKILDRSVNDSAKVQLDLHVSAGKELSLVQGYLSSFYKTYGRWAARNPAIVLCSSLAVVLLLCLGLFCFRVETQPEKVSRL</sequence>
<keyword evidence="1" id="KW-1133">Transmembrane helix</keyword>
<keyword evidence="3" id="KW-1185">Reference proteome</keyword>
<dbReference type="GO" id="GO:0016020">
    <property type="term" value="C:membrane"/>
    <property type="evidence" value="ECO:0007669"/>
    <property type="project" value="TreeGrafter"/>
</dbReference>
<keyword evidence="1" id="KW-0472">Membrane</keyword>
<dbReference type="PANTHER" id="PTHR45727:SF8">
    <property type="entry name" value="PATCHED FAMILY PROTEIN"/>
    <property type="match status" value="1"/>
</dbReference>
<accession>A0A834SUE0</accession>
<dbReference type="AlphaFoldDB" id="A0A834SUE0"/>
<feature type="transmembrane region" description="Helical" evidence="1">
    <location>
        <begin position="280"/>
        <end position="302"/>
    </location>
</feature>
<keyword evidence="1" id="KW-0812">Transmembrane</keyword>
<protein>
    <submittedName>
        <fullName evidence="2">Niemann-Pick C1 protein-like</fullName>
    </submittedName>
</protein>
<gene>
    <name evidence="2" type="ORF">G2W53_031704</name>
</gene>
<evidence type="ECO:0000313" key="3">
    <source>
        <dbReference type="Proteomes" id="UP000634136"/>
    </source>
</evidence>
<dbReference type="PANTHER" id="PTHR45727">
    <property type="entry name" value="NPC INTRACELLULAR CHOLESTEROL TRANSPORTER 1"/>
    <property type="match status" value="1"/>
</dbReference>
<proteinExistence type="predicted"/>
<evidence type="ECO:0000313" key="2">
    <source>
        <dbReference type="EMBL" id="KAF7810728.1"/>
    </source>
</evidence>
<evidence type="ECO:0000256" key="1">
    <source>
        <dbReference type="SAM" id="Phobius"/>
    </source>
</evidence>
<comment type="caution">
    <text evidence="2">The sequence shown here is derived from an EMBL/GenBank/DDBJ whole genome shotgun (WGS) entry which is preliminary data.</text>
</comment>
<dbReference type="GO" id="GO:0015918">
    <property type="term" value="P:sterol transport"/>
    <property type="evidence" value="ECO:0007669"/>
    <property type="project" value="TreeGrafter"/>
</dbReference>
<dbReference type="EMBL" id="JAAIUW010000010">
    <property type="protein sequence ID" value="KAF7810728.1"/>
    <property type="molecule type" value="Genomic_DNA"/>
</dbReference>
<dbReference type="Proteomes" id="UP000634136">
    <property type="component" value="Unassembled WGS sequence"/>
</dbReference>
<dbReference type="GO" id="GO:0032934">
    <property type="term" value="F:sterol binding"/>
    <property type="evidence" value="ECO:0007669"/>
    <property type="project" value="TreeGrafter"/>
</dbReference>
<organism evidence="2 3">
    <name type="scientific">Senna tora</name>
    <dbReference type="NCBI Taxonomy" id="362788"/>
    <lineage>
        <taxon>Eukaryota</taxon>
        <taxon>Viridiplantae</taxon>
        <taxon>Streptophyta</taxon>
        <taxon>Embryophyta</taxon>
        <taxon>Tracheophyta</taxon>
        <taxon>Spermatophyta</taxon>
        <taxon>Magnoliopsida</taxon>
        <taxon>eudicotyledons</taxon>
        <taxon>Gunneridae</taxon>
        <taxon>Pentapetalae</taxon>
        <taxon>rosids</taxon>
        <taxon>fabids</taxon>
        <taxon>Fabales</taxon>
        <taxon>Fabaceae</taxon>
        <taxon>Caesalpinioideae</taxon>
        <taxon>Cassia clade</taxon>
        <taxon>Senna</taxon>
    </lineage>
</organism>
<name>A0A834SUE0_9FABA</name>